<feature type="compositionally biased region" description="Pro residues" evidence="1">
    <location>
        <begin position="243"/>
        <end position="252"/>
    </location>
</feature>
<organism evidence="3 4">
    <name type="scientific">Streptomyces bathyalis</name>
    <dbReference type="NCBI Taxonomy" id="2710756"/>
    <lineage>
        <taxon>Bacteria</taxon>
        <taxon>Bacillati</taxon>
        <taxon>Actinomycetota</taxon>
        <taxon>Actinomycetes</taxon>
        <taxon>Kitasatosporales</taxon>
        <taxon>Streptomycetaceae</taxon>
        <taxon>Streptomyces</taxon>
    </lineage>
</organism>
<dbReference type="Proteomes" id="UP000595046">
    <property type="component" value="Chromosome"/>
</dbReference>
<keyword evidence="4" id="KW-1185">Reference proteome</keyword>
<feature type="domain" description="DUF317" evidence="2">
    <location>
        <begin position="155"/>
        <end position="223"/>
    </location>
</feature>
<evidence type="ECO:0000313" key="3">
    <source>
        <dbReference type="EMBL" id="QPP05160.1"/>
    </source>
</evidence>
<reference evidence="4" key="1">
    <citation type="submission" date="2020-02" db="EMBL/GenBank/DDBJ databases">
        <title>Streptomyces sp. ASO4wet.</title>
        <authorList>
            <person name="Risdian C."/>
            <person name="Landwehr W."/>
            <person name="Schupp P."/>
            <person name="Wink J."/>
        </authorList>
    </citation>
    <scope>NUCLEOTIDE SEQUENCE [LARGE SCALE GENOMIC DNA]</scope>
    <source>
        <strain evidence="4">ASO4wet</strain>
    </source>
</reference>
<dbReference type="InterPro" id="IPR005523">
    <property type="entry name" value="DUF317_SPDY"/>
</dbReference>
<protein>
    <submittedName>
        <fullName evidence="3">DUF317 domain-containing protein</fullName>
    </submittedName>
</protein>
<dbReference type="RefSeq" id="WP_197348659.1">
    <property type="nucleotide sequence ID" value="NZ_CP048882.1"/>
</dbReference>
<evidence type="ECO:0000259" key="2">
    <source>
        <dbReference type="Pfam" id="PF03771"/>
    </source>
</evidence>
<feature type="compositionally biased region" description="Low complexity" evidence="1">
    <location>
        <begin position="283"/>
        <end position="295"/>
    </location>
</feature>
<dbReference type="Pfam" id="PF03771">
    <property type="entry name" value="SPDY"/>
    <property type="match status" value="2"/>
</dbReference>
<evidence type="ECO:0000313" key="4">
    <source>
        <dbReference type="Proteomes" id="UP000595046"/>
    </source>
</evidence>
<dbReference type="AlphaFoldDB" id="A0A7T1T2F0"/>
<gene>
    <name evidence="3" type="ORF">G4Z16_00750</name>
</gene>
<feature type="region of interest" description="Disordered" evidence="1">
    <location>
        <begin position="243"/>
        <end position="295"/>
    </location>
</feature>
<proteinExistence type="predicted"/>
<dbReference type="EMBL" id="CP048882">
    <property type="protein sequence ID" value="QPP05160.1"/>
    <property type="molecule type" value="Genomic_DNA"/>
</dbReference>
<sequence length="295" mass="32780">MPDSEPVLRPEPEDGDVYVSPRHLAGSTAIGDPGLQPLLDLGWELRHDDLGNAYVSSPDHKVRLGYLPEGDDDGLWRITAYTDSFASPQWGVCFNDQAPTEFVTAFTTALAASYTEGYDAHLRGQPGTAQSPFDPLLQQDWEVRPFRRVDSLDLTSPDGMARITYDRDDTGALDHEAELTTLNTRWLLRGGPELNWWYATASTHTPQHLVTAITTAVADPEPVLRWEGELPRHVRACARVTPVAPPRAPVPTPLDVHRRHTDTRPDARRPVSVPRWSTTTHQAAAPSRSRPGPRR</sequence>
<name>A0A7T1T2F0_9ACTN</name>
<evidence type="ECO:0000256" key="1">
    <source>
        <dbReference type="SAM" id="MobiDB-lite"/>
    </source>
</evidence>
<feature type="domain" description="DUF317" evidence="2">
    <location>
        <begin position="57"/>
        <end position="113"/>
    </location>
</feature>
<dbReference type="KEGG" id="sbat:G4Z16_00750"/>
<accession>A0A7T1T2F0</accession>